<dbReference type="InterPro" id="IPR054593">
    <property type="entry name" value="Beta-mannosidase-like_N2"/>
</dbReference>
<dbReference type="InterPro" id="IPR006102">
    <property type="entry name" value="Ig-like_GH2"/>
</dbReference>
<evidence type="ECO:0000256" key="4">
    <source>
        <dbReference type="ARBA" id="ARBA00022801"/>
    </source>
</evidence>
<dbReference type="InterPro" id="IPR013783">
    <property type="entry name" value="Ig-like_fold"/>
</dbReference>
<dbReference type="InterPro" id="IPR017853">
    <property type="entry name" value="GH"/>
</dbReference>
<dbReference type="Pfam" id="PF00703">
    <property type="entry name" value="Glyco_hydro_2"/>
    <property type="match status" value="1"/>
</dbReference>
<dbReference type="PANTHER" id="PTHR43730">
    <property type="entry name" value="BETA-MANNOSIDASE"/>
    <property type="match status" value="1"/>
</dbReference>
<comment type="similarity">
    <text evidence="6">Belongs to the glycosyl hydrolase 2 family. Beta-mannosidase B subfamily.</text>
</comment>
<proteinExistence type="inferred from homology"/>
<evidence type="ECO:0000256" key="8">
    <source>
        <dbReference type="ARBA" id="ARBA00041614"/>
    </source>
</evidence>
<dbReference type="Gene3D" id="2.60.40.10">
    <property type="entry name" value="Immunoglobulins"/>
    <property type="match status" value="2"/>
</dbReference>
<evidence type="ECO:0000313" key="13">
    <source>
        <dbReference type="Proteomes" id="UP000095558"/>
    </source>
</evidence>
<evidence type="ECO:0000259" key="10">
    <source>
        <dbReference type="Pfam" id="PF17786"/>
    </source>
</evidence>
<dbReference type="Gene3D" id="3.20.20.80">
    <property type="entry name" value="Glycosidases"/>
    <property type="match status" value="1"/>
</dbReference>
<dbReference type="GO" id="GO:0005975">
    <property type="term" value="P:carbohydrate metabolic process"/>
    <property type="evidence" value="ECO:0007669"/>
    <property type="project" value="InterPro"/>
</dbReference>
<keyword evidence="4 12" id="KW-0378">Hydrolase</keyword>
<dbReference type="Proteomes" id="UP000095558">
    <property type="component" value="Unassembled WGS sequence"/>
</dbReference>
<name>A0A174HA52_9CLOT</name>
<dbReference type="Pfam" id="PF22666">
    <property type="entry name" value="Glyco_hydro_2_N2"/>
    <property type="match status" value="1"/>
</dbReference>
<dbReference type="RefSeq" id="WP_055277766.1">
    <property type="nucleotide sequence ID" value="NZ_CYZV01000043.1"/>
</dbReference>
<dbReference type="PANTHER" id="PTHR43730:SF1">
    <property type="entry name" value="BETA-MANNOSIDASE"/>
    <property type="match status" value="1"/>
</dbReference>
<dbReference type="EMBL" id="CYZV01000043">
    <property type="protein sequence ID" value="CUO71794.1"/>
    <property type="molecule type" value="Genomic_DNA"/>
</dbReference>
<dbReference type="Gene3D" id="2.60.120.260">
    <property type="entry name" value="Galactose-binding domain-like"/>
    <property type="match status" value="1"/>
</dbReference>
<dbReference type="SUPFAM" id="SSF49785">
    <property type="entry name" value="Galactose-binding domain-like"/>
    <property type="match status" value="1"/>
</dbReference>
<evidence type="ECO:0000256" key="6">
    <source>
        <dbReference type="ARBA" id="ARBA00038429"/>
    </source>
</evidence>
<dbReference type="GO" id="GO:0004567">
    <property type="term" value="F:beta-mannosidase activity"/>
    <property type="evidence" value="ECO:0007669"/>
    <property type="project" value="UniProtKB-EC"/>
</dbReference>
<evidence type="ECO:0000313" key="12">
    <source>
        <dbReference type="EMBL" id="CUO71794.1"/>
    </source>
</evidence>
<reference evidence="12 13" key="1">
    <citation type="submission" date="2015-09" db="EMBL/GenBank/DDBJ databases">
        <authorList>
            <consortium name="Pathogen Informatics"/>
        </authorList>
    </citation>
    <scope>NUCLEOTIDE SEQUENCE [LARGE SCALE GENOMIC DNA]</scope>
    <source>
        <strain evidence="12 13">2789STDY5834855</strain>
    </source>
</reference>
<comment type="catalytic activity">
    <reaction evidence="1">
        <text>Hydrolysis of terminal, non-reducing beta-D-mannose residues in beta-D-mannosides.</text>
        <dbReference type="EC" id="3.2.1.25"/>
    </reaction>
</comment>
<dbReference type="EC" id="3.2.1.25" evidence="3"/>
<sequence length="823" mass="96817">MREKSLNGKWKMRQVGSKEWLEANVPGSVYADLIENEKMEDPYYRDNELNALKLMEYDYEYLTTFDIDEDILLCEKVLIRFHGLDTLADIFLNNNFIASVNNMHRTWEFNIKRYLRTNNNEIYIIFHSPTKFIKEAYEKNPLNGSSDAMNGFPHIRKAHCMFGWDWGPRLPDAGIWRSLGILGVNEGRIDNVYISQNHKEKKVSLNFKVDIKINDKSNTLRFGVDKEISDYDFRYKVTITSPDNEIIVYNDSINEIIIDNPKLWWPNGYGDQNLYNILIELIKDDVVIDKWENKIGLRTLTISREKDDYGESFAHVVNGVKIFAMGADYIPEDNILAYVNKERTYNLLKQCKDVNFNIIRVWGGGNYPYDDFFNICDELGLMVWQDFMFACAVYELNDEFEENITNEFIDNIRRIRHHACLALWCGNNEMEMFMDNNLWTSEKRLKADYIKLYEYIIPKLLNKEDPQTFYWPASPSSGGSFDNPNDDKRGDVHYWDVWHGNKPITEYRKFLFRYVSEFGFQSFPSLKSVEMFTEPEDRNIFSYIMEKHQRNATANGKIMNYMEQPFLYPTNFDTLLYASQLLQAEAIRYGVEHFRRNRGICMGAIIWQLNDCWPVASWSSIDYYGRWKALHYYAKRFFAPLMLSCDEEGILTQDINPNPEPFEVKKSIHLCISNESMYDEVVIVNWKHRKNTGEIIKEKSYKVEIKKLSSVWLEKITLPELSLYDEYISYEMIKDNKVISSGTTIFCAPKHFKFINPNLNISVNGDEITILSDSYARSIEVINEEDNLLLEDNYFDINSGIHKVKIIKGEPKGLKVRSVYDIR</sequence>
<dbReference type="SUPFAM" id="SSF51445">
    <property type="entry name" value="(Trans)glycosidases"/>
    <property type="match status" value="1"/>
</dbReference>
<comment type="pathway">
    <text evidence="2">Glycan metabolism; N-glycan degradation.</text>
</comment>
<evidence type="ECO:0000259" key="11">
    <source>
        <dbReference type="Pfam" id="PF22666"/>
    </source>
</evidence>
<dbReference type="Pfam" id="PF17786">
    <property type="entry name" value="Mannosidase_ig"/>
    <property type="match status" value="1"/>
</dbReference>
<accession>A0A174HA52</accession>
<dbReference type="AlphaFoldDB" id="A0A174HA52"/>
<evidence type="ECO:0000256" key="3">
    <source>
        <dbReference type="ARBA" id="ARBA00012754"/>
    </source>
</evidence>
<dbReference type="OrthoDB" id="9801077at2"/>
<evidence type="ECO:0000256" key="7">
    <source>
        <dbReference type="ARBA" id="ARBA00041069"/>
    </source>
</evidence>
<dbReference type="InterPro" id="IPR008979">
    <property type="entry name" value="Galactose-bd-like_sf"/>
</dbReference>
<dbReference type="InterPro" id="IPR041447">
    <property type="entry name" value="Mannosidase_ig"/>
</dbReference>
<dbReference type="GO" id="GO:0006516">
    <property type="term" value="P:glycoprotein catabolic process"/>
    <property type="evidence" value="ECO:0007669"/>
    <property type="project" value="TreeGrafter"/>
</dbReference>
<evidence type="ECO:0000259" key="9">
    <source>
        <dbReference type="Pfam" id="PF00703"/>
    </source>
</evidence>
<keyword evidence="5 12" id="KW-0326">Glycosidase</keyword>
<gene>
    <name evidence="12" type="primary">csxA</name>
    <name evidence="12" type="ORF">ERS852470_03163</name>
</gene>
<feature type="domain" description="Beta-mannosidase-like galactose-binding" evidence="11">
    <location>
        <begin position="10"/>
        <end position="177"/>
    </location>
</feature>
<dbReference type="InterPro" id="IPR036156">
    <property type="entry name" value="Beta-gal/glucu_dom_sf"/>
</dbReference>
<evidence type="ECO:0000256" key="2">
    <source>
        <dbReference type="ARBA" id="ARBA00004740"/>
    </source>
</evidence>
<feature type="domain" description="Mannosidase Ig/CBM-like" evidence="10">
    <location>
        <begin position="668"/>
        <end position="751"/>
    </location>
</feature>
<protein>
    <recommendedName>
        <fullName evidence="7">Beta-mannosidase B</fullName>
        <ecNumber evidence="3">3.2.1.25</ecNumber>
    </recommendedName>
    <alternativeName>
        <fullName evidence="8">Mannanase B</fullName>
    </alternativeName>
</protein>
<feature type="domain" description="Glycoside hydrolase family 2 immunoglobulin-like beta-sandwich" evidence="9">
    <location>
        <begin position="188"/>
        <end position="298"/>
    </location>
</feature>
<organism evidence="12 13">
    <name type="scientific">Clostridium disporicum</name>
    <dbReference type="NCBI Taxonomy" id="84024"/>
    <lineage>
        <taxon>Bacteria</taxon>
        <taxon>Bacillati</taxon>
        <taxon>Bacillota</taxon>
        <taxon>Clostridia</taxon>
        <taxon>Eubacteriales</taxon>
        <taxon>Clostridiaceae</taxon>
        <taxon>Clostridium</taxon>
    </lineage>
</organism>
<dbReference type="FunFam" id="3.20.20.80:FF:000050">
    <property type="entry name" value="Beta-mannosidase B"/>
    <property type="match status" value="1"/>
</dbReference>
<evidence type="ECO:0000256" key="5">
    <source>
        <dbReference type="ARBA" id="ARBA00023295"/>
    </source>
</evidence>
<evidence type="ECO:0000256" key="1">
    <source>
        <dbReference type="ARBA" id="ARBA00000829"/>
    </source>
</evidence>
<dbReference type="InterPro" id="IPR050887">
    <property type="entry name" value="Beta-mannosidase_GH2"/>
</dbReference>
<dbReference type="SUPFAM" id="SSF49303">
    <property type="entry name" value="beta-Galactosidase/glucuronidase domain"/>
    <property type="match status" value="1"/>
</dbReference>